<reference evidence="4" key="1">
    <citation type="submission" date="2019-12" db="UniProtKB">
        <authorList>
            <consortium name="WormBaseParasite"/>
        </authorList>
    </citation>
    <scope>IDENTIFICATION</scope>
</reference>
<dbReference type="Proteomes" id="UP000046395">
    <property type="component" value="Unassembled WGS sequence"/>
</dbReference>
<accession>A0A5S6QL78</accession>
<keyword evidence="1" id="KW-0175">Coiled coil</keyword>
<dbReference type="STRING" id="70415.A0A5S6QL78"/>
<dbReference type="WBParaSite" id="TMUE_2000007929.1">
    <property type="protein sequence ID" value="TMUE_2000007929.1"/>
    <property type="gene ID" value="WBGene00295544"/>
</dbReference>
<feature type="coiled-coil region" evidence="1">
    <location>
        <begin position="546"/>
        <end position="615"/>
    </location>
</feature>
<name>A0A5S6QL78_TRIMR</name>
<evidence type="ECO:0000256" key="2">
    <source>
        <dbReference type="SAM" id="MobiDB-lite"/>
    </source>
</evidence>
<feature type="coiled-coil region" evidence="1">
    <location>
        <begin position="907"/>
        <end position="1093"/>
    </location>
</feature>
<protein>
    <submittedName>
        <fullName evidence="4">Uncharacterized protein</fullName>
    </submittedName>
</protein>
<feature type="region of interest" description="Disordered" evidence="2">
    <location>
        <begin position="1127"/>
        <end position="1148"/>
    </location>
</feature>
<evidence type="ECO:0000256" key="1">
    <source>
        <dbReference type="SAM" id="Coils"/>
    </source>
</evidence>
<feature type="coiled-coil region" evidence="1">
    <location>
        <begin position="722"/>
        <end position="749"/>
    </location>
</feature>
<feature type="compositionally biased region" description="Basic and acidic residues" evidence="2">
    <location>
        <begin position="410"/>
        <end position="419"/>
    </location>
</feature>
<organism evidence="3 4">
    <name type="scientific">Trichuris muris</name>
    <name type="common">Mouse whipworm</name>
    <dbReference type="NCBI Taxonomy" id="70415"/>
    <lineage>
        <taxon>Eukaryota</taxon>
        <taxon>Metazoa</taxon>
        <taxon>Ecdysozoa</taxon>
        <taxon>Nematoda</taxon>
        <taxon>Enoplea</taxon>
        <taxon>Dorylaimia</taxon>
        <taxon>Trichinellida</taxon>
        <taxon>Trichuridae</taxon>
        <taxon>Trichuris</taxon>
    </lineage>
</organism>
<feature type="coiled-coil region" evidence="1">
    <location>
        <begin position="32"/>
        <end position="157"/>
    </location>
</feature>
<proteinExistence type="predicted"/>
<feature type="compositionally biased region" description="Low complexity" evidence="2">
    <location>
        <begin position="421"/>
        <end position="433"/>
    </location>
</feature>
<keyword evidence="3" id="KW-1185">Reference proteome</keyword>
<evidence type="ECO:0000313" key="4">
    <source>
        <dbReference type="WBParaSite" id="TMUE_2000007929.1"/>
    </source>
</evidence>
<dbReference type="AlphaFoldDB" id="A0A5S6QL78"/>
<evidence type="ECO:0000313" key="3">
    <source>
        <dbReference type="Proteomes" id="UP000046395"/>
    </source>
</evidence>
<sequence length="1152" mass="131654">MDECLSPLELNALPISLREKLQGCFVSLAETKALLERQLDEKVREKDDLQMQLDTAFAKNTQLEQRNSQNEDKLLQKSKELVSLMACLRGTRSEANEIKLSVTKLTSEKENMSDTISQQREDLTRLKEKLTEERAKVQNLAKENAALELRLIGTNAQLVRQKEHEQLFAAFVKSANEQRRKHNEELCAVAELMAVVRRQANDRCLKAEEAHVLCKSQLGALKIENATLKQAVKHGQERAEKLQTLMLEEQKRHSLETMKFMDKIFRLECSVSDDMKLMQQYYERAAKLEEERKAAIMSVQCNRKIAKQTVSRLSSMQKDYELRLSMKDKQIAQLSAEIQLFLKVGDGTAAHTVALDRRGNGQTEVCAVTFTTLYHEYWLLVKMLLVTKAKFYRLKTKFKHFLNLTEERSEPDATLKDESVDVSASSEPESPVAESEDISGNLSTALAMELPNLVEALLEPEGEGTSGALFTYLDEDDSINQRIREVENYQSLLSLGMFEQEASADSKETLTIPLLVKRPEVHPFSAQPIEALNSSWKAYVQSKAENARLEEECRRCSLLLADQEVQLKSLNEMVKSLTETVTTLHGNKEQMELANDLAEERYSRLQEELSAQKRFHAVLSSHSTELEQSLADASSKLVSMEGELRDQAAHLDYRNLLTGMINDLRASLENIQNSNMEALNENLITLTSRQESLVNMAKEASEQNEMARATSTFYVDLFRGKMKKMLTLKRRAEEQSSRYKNRYLVLKKKVKRWLGQNCEDWKLQEMNRLHRQIANMEITQRRQNSRLVQLTKDLNTKEAEMKYWKEAGKSAVRDLEAIVTEKAKERESLELQLKEQLDKTTQLSYHAGKLTKAMEVANAEATARKVEHTNLLQEAHNRIASLADQVCAYQTERDSLRSRVDALEVDKSSLLRTVETQSSEMEEMQRRHAGELTRLNAEMKSLKESSKETEDQLKVAKDELLDFKGKMVVEHMALLREVNNSRKQIADLEKVKEQLYGRNAVADDPLSVGVSSDKADTDVVRFLEEERKQAIDRCARAEAELLRTRVKASRLESRILQMGVAQNEESAALKMEVEKKSKEIEALSSQLGQMNEAVCALQAQLEEAMVRLHHNENVLALRQAQFGWVQGEDPHGSRNRASRQKDQCPHPWLRRC</sequence>
<feature type="region of interest" description="Disordered" evidence="2">
    <location>
        <begin position="410"/>
        <end position="438"/>
    </location>
</feature>
<feature type="coiled-coil region" evidence="1">
    <location>
        <begin position="812"/>
        <end position="839"/>
    </location>
</feature>